<dbReference type="GO" id="GO:0008470">
    <property type="term" value="F:3-methylbutanoyl-CoA dehydrogenase activity"/>
    <property type="evidence" value="ECO:0007669"/>
    <property type="project" value="TreeGrafter"/>
</dbReference>
<feature type="domain" description="Acyl-CoA oxidase/dehydrogenase middle" evidence="7">
    <location>
        <begin position="156"/>
        <end position="247"/>
    </location>
</feature>
<dbReference type="SUPFAM" id="SSF56645">
    <property type="entry name" value="Acyl-CoA dehydrogenase NM domain-like"/>
    <property type="match status" value="1"/>
</dbReference>
<dbReference type="Gene3D" id="2.40.110.10">
    <property type="entry name" value="Butyryl-CoA Dehydrogenase, subunit A, domain 2"/>
    <property type="match status" value="1"/>
</dbReference>
<dbReference type="InterPro" id="IPR037069">
    <property type="entry name" value="AcylCoA_DH/ox_N_sf"/>
</dbReference>
<keyword evidence="9" id="KW-1185">Reference proteome</keyword>
<keyword evidence="4 5" id="KW-0274">FAD</keyword>
<dbReference type="Pfam" id="PF00441">
    <property type="entry name" value="Acyl-CoA_dh_1"/>
    <property type="match status" value="1"/>
</dbReference>
<comment type="cofactor">
    <cofactor evidence="1 5">
        <name>FAD</name>
        <dbReference type="ChEBI" id="CHEBI:57692"/>
    </cofactor>
</comment>
<dbReference type="PANTHER" id="PTHR43884:SF35">
    <property type="entry name" value="DEHYDROGENASE, MITOCHONDRIAL, PUTATIVE-RELATED"/>
    <property type="match status" value="1"/>
</dbReference>
<dbReference type="SUPFAM" id="SSF47203">
    <property type="entry name" value="Acyl-CoA dehydrogenase C-terminal domain-like"/>
    <property type="match status" value="1"/>
</dbReference>
<evidence type="ECO:0000313" key="9">
    <source>
        <dbReference type="Proteomes" id="UP000548476"/>
    </source>
</evidence>
<evidence type="ECO:0000256" key="5">
    <source>
        <dbReference type="RuleBase" id="RU362125"/>
    </source>
</evidence>
<gene>
    <name evidence="8" type="ORF">HNR73_006066</name>
</gene>
<dbReference type="Gene3D" id="1.10.540.10">
    <property type="entry name" value="Acyl-CoA dehydrogenase/oxidase, N-terminal domain"/>
    <property type="match status" value="1"/>
</dbReference>
<dbReference type="GO" id="GO:0006552">
    <property type="term" value="P:L-leucine catabolic process"/>
    <property type="evidence" value="ECO:0007669"/>
    <property type="project" value="TreeGrafter"/>
</dbReference>
<dbReference type="InterPro" id="IPR036250">
    <property type="entry name" value="AcylCo_DH-like_C"/>
</dbReference>
<dbReference type="InterPro" id="IPR006091">
    <property type="entry name" value="Acyl-CoA_Oxase/DH_mid-dom"/>
</dbReference>
<name>A0A841FQ16_9ACTN</name>
<keyword evidence="5" id="KW-0560">Oxidoreductase</keyword>
<feature type="domain" description="Acyl-CoA dehydrogenase/oxidase C-terminal" evidence="6">
    <location>
        <begin position="278"/>
        <end position="409"/>
    </location>
</feature>
<dbReference type="Gene3D" id="1.20.140.10">
    <property type="entry name" value="Butyryl-CoA Dehydrogenase, subunit A, domain 3"/>
    <property type="match status" value="1"/>
</dbReference>
<dbReference type="AlphaFoldDB" id="A0A841FQ16"/>
<organism evidence="8 9">
    <name type="scientific">Phytomonospora endophytica</name>
    <dbReference type="NCBI Taxonomy" id="714109"/>
    <lineage>
        <taxon>Bacteria</taxon>
        <taxon>Bacillati</taxon>
        <taxon>Actinomycetota</taxon>
        <taxon>Actinomycetes</taxon>
        <taxon>Micromonosporales</taxon>
        <taxon>Micromonosporaceae</taxon>
        <taxon>Phytomonospora</taxon>
    </lineage>
</organism>
<dbReference type="CDD" id="cd00567">
    <property type="entry name" value="ACAD"/>
    <property type="match status" value="1"/>
</dbReference>
<accession>A0A841FQ16</accession>
<evidence type="ECO:0000256" key="1">
    <source>
        <dbReference type="ARBA" id="ARBA00001974"/>
    </source>
</evidence>
<dbReference type="InterPro" id="IPR046373">
    <property type="entry name" value="Acyl-CoA_Oxase/DH_mid-dom_sf"/>
</dbReference>
<comment type="caution">
    <text evidence="8">The sequence shown here is derived from an EMBL/GenBank/DDBJ whole genome shotgun (WGS) entry which is preliminary data.</text>
</comment>
<keyword evidence="3 5" id="KW-0285">Flavoprotein</keyword>
<dbReference type="EMBL" id="JACHGT010000015">
    <property type="protein sequence ID" value="MBB6038186.1"/>
    <property type="molecule type" value="Genomic_DNA"/>
</dbReference>
<reference evidence="8 9" key="1">
    <citation type="submission" date="2020-08" db="EMBL/GenBank/DDBJ databases">
        <title>Genomic Encyclopedia of Type Strains, Phase IV (KMG-IV): sequencing the most valuable type-strain genomes for metagenomic binning, comparative biology and taxonomic classification.</title>
        <authorList>
            <person name="Goeker M."/>
        </authorList>
    </citation>
    <scope>NUCLEOTIDE SEQUENCE [LARGE SCALE GENOMIC DNA]</scope>
    <source>
        <strain evidence="8 9">YIM 65646</strain>
    </source>
</reference>
<dbReference type="PANTHER" id="PTHR43884">
    <property type="entry name" value="ACYL-COA DEHYDROGENASE"/>
    <property type="match status" value="1"/>
</dbReference>
<sequence>MTSTPPHAPAGAELLGEIYDGRIRWDLLTPFPRQDPADRKDGDEAVAELRDTLAAWPDLDEVLARPLRRERLMRELAERDLLNMRPDTADGGRGMSSASAFRVLEAAGEWSPSLSLSMAVANTLGAGAYLSVIPDGPLRDFIASGVAGRIGAGADTEAGGASNALRQTVAVPVDDGRAYILNGEKSFITNAPVADIVDVSATVADDGPPRVALFWLTTDTPGVEVGPEHAYTGFAGAPNGVLRLKDVRVPAEHMLGDAVDGWRSIAGLTELAVESRMLLISAPALAIVKRCVRIAAEHVGRRSVNGVPLAGYSQVEGVLSDLGAEPYALDALMRWCTLGSTRADTVLEWRAGKNLTSMACWRASDAAVSLLGAQGVETAASKRRRGLEDAAPAEELQRAARVLRVSGGVDFLVDFTSGRNGLFARRYERAGEAVPAPAAVPDGVPERLRGHASFLTAEVARLAERARGLVAEYPDLAALSERQWIPIALNRVGAELLAMVLTVARASDPREEPGIDLADVYCLAARRRIADAWRELDDGGGAGRSRVTAALLARYGAA</sequence>
<evidence type="ECO:0000259" key="6">
    <source>
        <dbReference type="Pfam" id="PF00441"/>
    </source>
</evidence>
<proteinExistence type="inferred from homology"/>
<comment type="similarity">
    <text evidence="2 5">Belongs to the acyl-CoA dehydrogenase family.</text>
</comment>
<dbReference type="GO" id="GO:0050660">
    <property type="term" value="F:flavin adenine dinucleotide binding"/>
    <property type="evidence" value="ECO:0007669"/>
    <property type="project" value="InterPro"/>
</dbReference>
<protein>
    <submittedName>
        <fullName evidence="8">Alkylation response protein AidB-like acyl-CoA dehydrogenase</fullName>
    </submittedName>
</protein>
<evidence type="ECO:0000259" key="7">
    <source>
        <dbReference type="Pfam" id="PF02770"/>
    </source>
</evidence>
<evidence type="ECO:0000256" key="3">
    <source>
        <dbReference type="ARBA" id="ARBA00022630"/>
    </source>
</evidence>
<evidence type="ECO:0000313" key="8">
    <source>
        <dbReference type="EMBL" id="MBB6038186.1"/>
    </source>
</evidence>
<dbReference type="Pfam" id="PF02770">
    <property type="entry name" value="Acyl-CoA_dh_M"/>
    <property type="match status" value="1"/>
</dbReference>
<dbReference type="Proteomes" id="UP000548476">
    <property type="component" value="Unassembled WGS sequence"/>
</dbReference>
<evidence type="ECO:0000256" key="2">
    <source>
        <dbReference type="ARBA" id="ARBA00009347"/>
    </source>
</evidence>
<evidence type="ECO:0000256" key="4">
    <source>
        <dbReference type="ARBA" id="ARBA00022827"/>
    </source>
</evidence>
<dbReference type="RefSeq" id="WP_184790979.1">
    <property type="nucleotide sequence ID" value="NZ_BONT01000047.1"/>
</dbReference>
<dbReference type="InterPro" id="IPR009100">
    <property type="entry name" value="AcylCoA_DH/oxidase_NM_dom_sf"/>
</dbReference>
<dbReference type="InterPro" id="IPR009075">
    <property type="entry name" value="AcylCo_DH/oxidase_C"/>
</dbReference>